<keyword evidence="3" id="KW-1185">Reference proteome</keyword>
<gene>
    <name evidence="2" type="ORF">NDU88_004483</name>
</gene>
<sequence>MTPRFPRRAPVSPSGPPIWYTHLRGRQRQRPPGEGATTVAELTAARQASPPCGAFGGVQGAGPDPLMKRIAPVPLLYSHKAFCGGRCFSPLAPSRGSPLFLGAPHARQRGGGRAPMPDILARREGGAQGGTETKYGLNALARWVAPGSAHPPLFQIPGPRPARSGRQDGGHSSLLRSAQQQHLRPAARAHLEPSASGERPQKRIPPQGCGSGAPGAPANFSRGEPERSA</sequence>
<name>A0AAV7L1J4_PLEWA</name>
<evidence type="ECO:0000313" key="3">
    <source>
        <dbReference type="Proteomes" id="UP001066276"/>
    </source>
</evidence>
<evidence type="ECO:0000313" key="2">
    <source>
        <dbReference type="EMBL" id="KAJ1084332.1"/>
    </source>
</evidence>
<organism evidence="2 3">
    <name type="scientific">Pleurodeles waltl</name>
    <name type="common">Iberian ribbed newt</name>
    <dbReference type="NCBI Taxonomy" id="8319"/>
    <lineage>
        <taxon>Eukaryota</taxon>
        <taxon>Metazoa</taxon>
        <taxon>Chordata</taxon>
        <taxon>Craniata</taxon>
        <taxon>Vertebrata</taxon>
        <taxon>Euteleostomi</taxon>
        <taxon>Amphibia</taxon>
        <taxon>Batrachia</taxon>
        <taxon>Caudata</taxon>
        <taxon>Salamandroidea</taxon>
        <taxon>Salamandridae</taxon>
        <taxon>Pleurodelinae</taxon>
        <taxon>Pleurodeles</taxon>
    </lineage>
</organism>
<evidence type="ECO:0000256" key="1">
    <source>
        <dbReference type="SAM" id="MobiDB-lite"/>
    </source>
</evidence>
<comment type="caution">
    <text evidence="2">The sequence shown here is derived from an EMBL/GenBank/DDBJ whole genome shotgun (WGS) entry which is preliminary data.</text>
</comment>
<protein>
    <submittedName>
        <fullName evidence="2">Uncharacterized protein</fullName>
    </submittedName>
</protein>
<feature type="region of interest" description="Disordered" evidence="1">
    <location>
        <begin position="151"/>
        <end position="229"/>
    </location>
</feature>
<dbReference type="AlphaFoldDB" id="A0AAV7L1J4"/>
<dbReference type="EMBL" id="JANPWB010000016">
    <property type="protein sequence ID" value="KAJ1084332.1"/>
    <property type="molecule type" value="Genomic_DNA"/>
</dbReference>
<reference evidence="2" key="1">
    <citation type="journal article" date="2022" name="bioRxiv">
        <title>Sequencing and chromosome-scale assembly of the giantPleurodeles waltlgenome.</title>
        <authorList>
            <person name="Brown T."/>
            <person name="Elewa A."/>
            <person name="Iarovenko S."/>
            <person name="Subramanian E."/>
            <person name="Araus A.J."/>
            <person name="Petzold A."/>
            <person name="Susuki M."/>
            <person name="Suzuki K.-i.T."/>
            <person name="Hayashi T."/>
            <person name="Toyoda A."/>
            <person name="Oliveira C."/>
            <person name="Osipova E."/>
            <person name="Leigh N.D."/>
            <person name="Simon A."/>
            <person name="Yun M.H."/>
        </authorList>
    </citation>
    <scope>NUCLEOTIDE SEQUENCE</scope>
    <source>
        <strain evidence="2">20211129_DDA</strain>
        <tissue evidence="2">Liver</tissue>
    </source>
</reference>
<proteinExistence type="predicted"/>
<accession>A0AAV7L1J4</accession>
<dbReference type="Proteomes" id="UP001066276">
    <property type="component" value="Chromosome 12"/>
</dbReference>
<feature type="region of interest" description="Disordered" evidence="1">
    <location>
        <begin position="1"/>
        <end position="37"/>
    </location>
</feature>